<evidence type="ECO:0000313" key="3">
    <source>
        <dbReference type="EMBL" id="KAF3197088.1"/>
    </source>
</evidence>
<feature type="region of interest" description="Disordered" evidence="1">
    <location>
        <begin position="22"/>
        <end position="52"/>
    </location>
</feature>
<reference evidence="4 5" key="1">
    <citation type="submission" date="2019-06" db="EMBL/GenBank/DDBJ databases">
        <authorList>
            <person name="Palmer J.M."/>
        </authorList>
    </citation>
    <scope>NUCLEOTIDE SEQUENCE [LARGE SCALE GENOMIC DNA]</scope>
    <source>
        <strain evidence="4 5">TWF191</strain>
        <strain evidence="3">TWF679</strain>
    </source>
</reference>
<name>A0A6G1MNI1_ORBOL</name>
<feature type="signal peptide" evidence="2">
    <location>
        <begin position="1"/>
        <end position="16"/>
    </location>
</feature>
<accession>A0A6G1MNI1</accession>
<gene>
    <name evidence="4" type="ORF">TWF191_006829</name>
    <name evidence="3" type="ORF">TWF679_003601</name>
</gene>
<dbReference type="Proteomes" id="UP000483672">
    <property type="component" value="Unassembled WGS sequence"/>
</dbReference>
<comment type="caution">
    <text evidence="4">The sequence shown here is derived from an EMBL/GenBank/DDBJ whole genome shotgun (WGS) entry which is preliminary data.</text>
</comment>
<dbReference type="OrthoDB" id="5353911at2759"/>
<organism evidence="4 5">
    <name type="scientific">Orbilia oligospora</name>
    <name type="common">Nematode-trapping fungus</name>
    <name type="synonym">Arthrobotrys oligospora</name>
    <dbReference type="NCBI Taxonomy" id="2813651"/>
    <lineage>
        <taxon>Eukaryota</taxon>
        <taxon>Fungi</taxon>
        <taxon>Dikarya</taxon>
        <taxon>Ascomycota</taxon>
        <taxon>Pezizomycotina</taxon>
        <taxon>Orbiliomycetes</taxon>
        <taxon>Orbiliales</taxon>
        <taxon>Orbiliaceae</taxon>
        <taxon>Orbilia</taxon>
    </lineage>
</organism>
<keyword evidence="2" id="KW-0732">Signal</keyword>
<evidence type="ECO:0000256" key="1">
    <source>
        <dbReference type="SAM" id="MobiDB-lite"/>
    </source>
</evidence>
<feature type="chain" id="PRO_5041171263" evidence="2">
    <location>
        <begin position="17"/>
        <end position="293"/>
    </location>
</feature>
<feature type="compositionally biased region" description="Basic and acidic residues" evidence="1">
    <location>
        <begin position="23"/>
        <end position="49"/>
    </location>
</feature>
<dbReference type="EMBL" id="WIWT01000179">
    <property type="protein sequence ID" value="KAF3197088.1"/>
    <property type="molecule type" value="Genomic_DNA"/>
</dbReference>
<protein>
    <submittedName>
        <fullName evidence="4">Uncharacterized protein</fullName>
    </submittedName>
</protein>
<evidence type="ECO:0000313" key="5">
    <source>
        <dbReference type="Proteomes" id="UP000483672"/>
    </source>
</evidence>
<evidence type="ECO:0000313" key="4">
    <source>
        <dbReference type="EMBL" id="KAF3231339.1"/>
    </source>
</evidence>
<proteinExistence type="predicted"/>
<sequence>MKSAFILSIFVALAAAMPQADSLLKRESPSTPPDEERKSSTLEEPKPSRPEGTCGIYSPCPDGKVCIGDHRLYGNNNQGFCVDKQVECDIFSTDIYKNDCPGDYACIPRANKLDCPSCGLCLEASSYQKVKGLQPYFCASKDPKMCFEDVDSEKRGTRSTCLRKEFWKEMDTCPEHLTAQIFRCGKGDSEDGCDSNTACRKVCPEWDPSCINEPGSEFCIPKSYLERVSYSPPYKPKPKPSGSGSSSSSCTNKVTVTVTSIKTMKPVVRVKTVISRVTVTSIRYKYSNRKNDY</sequence>
<dbReference type="AlphaFoldDB" id="A0A6G1MNI1"/>
<dbReference type="EMBL" id="WIPF01000004">
    <property type="protein sequence ID" value="KAF3231339.1"/>
    <property type="molecule type" value="Genomic_DNA"/>
</dbReference>
<dbReference type="Proteomes" id="UP000614610">
    <property type="component" value="Unassembled WGS sequence"/>
</dbReference>
<evidence type="ECO:0000256" key="2">
    <source>
        <dbReference type="SAM" id="SignalP"/>
    </source>
</evidence>